<reference evidence="2 3" key="1">
    <citation type="submission" date="2018-09" db="EMBL/GenBank/DDBJ databases">
        <title>YIM 75000 draft genome.</title>
        <authorList>
            <person name="Tang S."/>
            <person name="Feng Y."/>
        </authorList>
    </citation>
    <scope>NUCLEOTIDE SEQUENCE [LARGE SCALE GENOMIC DNA]</scope>
    <source>
        <strain evidence="2 3">YIM 75000</strain>
    </source>
</reference>
<proteinExistence type="predicted"/>
<organism evidence="2 3">
    <name type="scientific">Vallicoccus soli</name>
    <dbReference type="NCBI Taxonomy" id="2339232"/>
    <lineage>
        <taxon>Bacteria</taxon>
        <taxon>Bacillati</taxon>
        <taxon>Actinomycetota</taxon>
        <taxon>Actinomycetes</taxon>
        <taxon>Motilibacterales</taxon>
        <taxon>Vallicoccaceae</taxon>
        <taxon>Vallicoccus</taxon>
    </lineage>
</organism>
<accession>A0A3A3YUE8</accession>
<keyword evidence="1" id="KW-1133">Transmembrane helix</keyword>
<evidence type="ECO:0000313" key="3">
    <source>
        <dbReference type="Proteomes" id="UP000265614"/>
    </source>
</evidence>
<keyword evidence="1" id="KW-0812">Transmembrane</keyword>
<feature type="transmembrane region" description="Helical" evidence="1">
    <location>
        <begin position="44"/>
        <end position="67"/>
    </location>
</feature>
<name>A0A3A3YUE8_9ACTN</name>
<keyword evidence="1" id="KW-0472">Membrane</keyword>
<dbReference type="AlphaFoldDB" id="A0A3A3YUE8"/>
<dbReference type="RefSeq" id="WP_119951334.1">
    <property type="nucleotide sequence ID" value="NZ_QZEZ01000007.1"/>
</dbReference>
<keyword evidence="3" id="KW-1185">Reference proteome</keyword>
<feature type="transmembrane region" description="Helical" evidence="1">
    <location>
        <begin position="12"/>
        <end position="32"/>
    </location>
</feature>
<evidence type="ECO:0000313" key="2">
    <source>
        <dbReference type="EMBL" id="RJK94325.1"/>
    </source>
</evidence>
<dbReference type="Proteomes" id="UP000265614">
    <property type="component" value="Unassembled WGS sequence"/>
</dbReference>
<dbReference type="EMBL" id="QZEZ01000007">
    <property type="protein sequence ID" value="RJK94325.1"/>
    <property type="molecule type" value="Genomic_DNA"/>
</dbReference>
<gene>
    <name evidence="2" type="ORF">D5H78_15220</name>
</gene>
<protein>
    <submittedName>
        <fullName evidence="2">Uncharacterized protein</fullName>
    </submittedName>
</protein>
<comment type="caution">
    <text evidence="2">The sequence shown here is derived from an EMBL/GenBank/DDBJ whole genome shotgun (WGS) entry which is preliminary data.</text>
</comment>
<sequence>MTPASRRRPRYEAFIGTGAVAGVVLALVLAAVRPQVQGFSPSSVVLYLGLLLAVVGGLLGGLVAVGLERRAERAGRAGRSRRGR</sequence>
<evidence type="ECO:0000256" key="1">
    <source>
        <dbReference type="SAM" id="Phobius"/>
    </source>
</evidence>